<feature type="non-terminal residue" evidence="1">
    <location>
        <position position="1"/>
    </location>
</feature>
<organism evidence="1">
    <name type="scientific">marine metagenome</name>
    <dbReference type="NCBI Taxonomy" id="408172"/>
    <lineage>
        <taxon>unclassified sequences</taxon>
        <taxon>metagenomes</taxon>
        <taxon>ecological metagenomes</taxon>
    </lineage>
</organism>
<reference evidence="1" key="1">
    <citation type="submission" date="2018-05" db="EMBL/GenBank/DDBJ databases">
        <authorList>
            <person name="Lanie J.A."/>
            <person name="Ng W.-L."/>
            <person name="Kazmierczak K.M."/>
            <person name="Andrzejewski T.M."/>
            <person name="Davidsen T.M."/>
            <person name="Wayne K.J."/>
            <person name="Tettelin H."/>
            <person name="Glass J.I."/>
            <person name="Rusch D."/>
            <person name="Podicherti R."/>
            <person name="Tsui H.-C.T."/>
            <person name="Winkler M.E."/>
        </authorList>
    </citation>
    <scope>NUCLEOTIDE SEQUENCE</scope>
</reference>
<proteinExistence type="predicted"/>
<sequence>ASWGYYSQGYGCGGWKHGRFDWPAQSRETNYEYLSGYQTVPVNWAINTPRKKAFFDRVKAITQT</sequence>
<dbReference type="EMBL" id="UINC01154071">
    <property type="protein sequence ID" value="SVD49148.1"/>
    <property type="molecule type" value="Genomic_DNA"/>
</dbReference>
<name>A0A382VTE8_9ZZZZ</name>
<accession>A0A382VTE8</accession>
<gene>
    <name evidence="1" type="ORF">METZ01_LOCUS402002</name>
</gene>
<dbReference type="AlphaFoldDB" id="A0A382VTE8"/>
<protein>
    <submittedName>
        <fullName evidence="1">Uncharacterized protein</fullName>
    </submittedName>
</protein>
<evidence type="ECO:0000313" key="1">
    <source>
        <dbReference type="EMBL" id="SVD49148.1"/>
    </source>
</evidence>